<evidence type="ECO:0000256" key="4">
    <source>
        <dbReference type="ARBA" id="ARBA00022833"/>
    </source>
</evidence>
<dbReference type="InterPro" id="IPR001623">
    <property type="entry name" value="DnaJ_domain"/>
</dbReference>
<dbReference type="InterPro" id="IPR018253">
    <property type="entry name" value="DnaJ_domain_CS"/>
</dbReference>
<accession>G8IIK6</accession>
<organism evidence="9">
    <name type="scientific">Dugesia japonica</name>
    <name type="common">Planarian</name>
    <dbReference type="NCBI Taxonomy" id="6161"/>
    <lineage>
        <taxon>Eukaryota</taxon>
        <taxon>Metazoa</taxon>
        <taxon>Spiralia</taxon>
        <taxon>Lophotrochozoa</taxon>
        <taxon>Platyhelminthes</taxon>
        <taxon>Rhabditophora</taxon>
        <taxon>Seriata</taxon>
        <taxon>Tricladida</taxon>
        <taxon>Continenticola</taxon>
        <taxon>Geoplanoidea</taxon>
        <taxon>Dugesiidae</taxon>
        <taxon>Dugesia</taxon>
    </lineage>
</organism>
<dbReference type="PRINTS" id="PR00625">
    <property type="entry name" value="JDOMAIN"/>
</dbReference>
<dbReference type="EMBL" id="JN791270">
    <property type="protein sequence ID" value="AES12470.1"/>
    <property type="molecule type" value="mRNA"/>
</dbReference>
<keyword evidence="2" id="KW-0677">Repeat</keyword>
<evidence type="ECO:0000259" key="7">
    <source>
        <dbReference type="PROSITE" id="PS50076"/>
    </source>
</evidence>
<keyword evidence="4 5" id="KW-0862">Zinc</keyword>
<keyword evidence="1 5" id="KW-0479">Metal-binding</keyword>
<feature type="domain" description="CR-type" evidence="8">
    <location>
        <begin position="123"/>
        <end position="207"/>
    </location>
</feature>
<dbReference type="GO" id="GO:0008270">
    <property type="term" value="F:zinc ion binding"/>
    <property type="evidence" value="ECO:0007669"/>
    <property type="project" value="UniProtKB-KW"/>
</dbReference>
<dbReference type="InterPro" id="IPR036410">
    <property type="entry name" value="HSP_DnaJ_Cys-rich_dom_sf"/>
</dbReference>
<sequence length="411" mass="46203">MVKETKYYDILGVNPNVSEQELKKAYRKLALKYHPDKNPDAGDKFKEISQAFEVLADPKKRQIYDEGGEQALKEGGGDSGFHNPMDIFDMFFGGMGGGRNRGPRKGKDVIHQLNVTLDELYKGNTRKLAIQKNVICDKCNGRGGKEGAVQKCGSCRGMGVEVHIRQLGPGMVQQMQTTCRTCKGEREVINERDRCKKCEGQKVAREKKVLEVHIDKGMTDGQQIKFSGEGDQEPGLEPGDICIVLEEKPHNVFTRKKADLIYNMKLDLIDSLCGFKRTITTLDGRVLVIETKPGEVIKNLEYRAIENEGMPKYKSPFERGRLIIAFDVVFPENNFLPTDKLNKLRSILPPSQFSSQLDNINEAEECVLHPYDPNMANSKGQDRYHERHQVYDSDDEGGMPGGAQRVQCASN</sequence>
<keyword evidence="9" id="KW-0346">Stress response</keyword>
<dbReference type="Gene3D" id="1.10.287.110">
    <property type="entry name" value="DnaJ domain"/>
    <property type="match status" value="1"/>
</dbReference>
<dbReference type="InterPro" id="IPR044713">
    <property type="entry name" value="DNJA1/2-like"/>
</dbReference>
<dbReference type="SMART" id="SM00271">
    <property type="entry name" value="DnaJ"/>
    <property type="match status" value="1"/>
</dbReference>
<dbReference type="InterPro" id="IPR008971">
    <property type="entry name" value="HSP40/DnaJ_pept-bd"/>
</dbReference>
<name>G8IIK6_DUGJA</name>
<reference evidence="9" key="1">
    <citation type="submission" date="2012-02" db="EMBL/GenBank/DDBJ databases">
        <title>Cloning and analysis of hsp40 gene from planarian Dugesia japonica.</title>
        <authorList>
            <person name="Chen G.-W."/>
            <person name="Ma K.-X."/>
            <person name="Si X.-H."/>
        </authorList>
    </citation>
    <scope>NUCLEOTIDE SEQUENCE</scope>
</reference>
<dbReference type="FunFam" id="2.10.230.10:FF:000001">
    <property type="entry name" value="DnaJ subfamily A member 2"/>
    <property type="match status" value="1"/>
</dbReference>
<dbReference type="Pfam" id="PF01556">
    <property type="entry name" value="DnaJ_C"/>
    <property type="match status" value="1"/>
</dbReference>
<dbReference type="FunFam" id="1.10.287.110:FF:000014">
    <property type="entry name" value="dnaJ homolog subfamily A member 1"/>
    <property type="match status" value="1"/>
</dbReference>
<dbReference type="GO" id="GO:0030544">
    <property type="term" value="F:Hsp70 protein binding"/>
    <property type="evidence" value="ECO:0007669"/>
    <property type="project" value="InterPro"/>
</dbReference>
<dbReference type="SUPFAM" id="SSF49493">
    <property type="entry name" value="HSP40/DnaJ peptide-binding domain"/>
    <property type="match status" value="2"/>
</dbReference>
<evidence type="ECO:0000256" key="1">
    <source>
        <dbReference type="ARBA" id="ARBA00022723"/>
    </source>
</evidence>
<feature type="domain" description="J" evidence="7">
    <location>
        <begin position="6"/>
        <end position="68"/>
    </location>
</feature>
<dbReference type="GO" id="GO:0051082">
    <property type="term" value="F:unfolded protein binding"/>
    <property type="evidence" value="ECO:0007669"/>
    <property type="project" value="InterPro"/>
</dbReference>
<dbReference type="GO" id="GO:0009408">
    <property type="term" value="P:response to heat"/>
    <property type="evidence" value="ECO:0007669"/>
    <property type="project" value="InterPro"/>
</dbReference>
<dbReference type="FunFam" id="2.60.260.20:FF:000003">
    <property type="entry name" value="DnaJ subfamily A member 2"/>
    <property type="match status" value="1"/>
</dbReference>
<evidence type="ECO:0000256" key="2">
    <source>
        <dbReference type="ARBA" id="ARBA00022737"/>
    </source>
</evidence>
<dbReference type="Pfam" id="PF00226">
    <property type="entry name" value="DnaJ"/>
    <property type="match status" value="1"/>
</dbReference>
<dbReference type="CDD" id="cd10747">
    <property type="entry name" value="DnaJ_C"/>
    <property type="match status" value="1"/>
</dbReference>
<evidence type="ECO:0000256" key="5">
    <source>
        <dbReference type="PROSITE-ProRule" id="PRU00546"/>
    </source>
</evidence>
<dbReference type="SUPFAM" id="SSF57938">
    <property type="entry name" value="DnaJ/Hsp40 cysteine-rich domain"/>
    <property type="match status" value="1"/>
</dbReference>
<dbReference type="PROSITE" id="PS51188">
    <property type="entry name" value="ZF_CR"/>
    <property type="match status" value="1"/>
</dbReference>
<dbReference type="InterPro" id="IPR036869">
    <property type="entry name" value="J_dom_sf"/>
</dbReference>
<dbReference type="InterPro" id="IPR001305">
    <property type="entry name" value="HSP_DnaJ_Cys-rich_dom"/>
</dbReference>
<dbReference type="InterPro" id="IPR002939">
    <property type="entry name" value="DnaJ_C"/>
</dbReference>
<evidence type="ECO:0000256" key="6">
    <source>
        <dbReference type="SAM" id="MobiDB-lite"/>
    </source>
</evidence>
<dbReference type="PROSITE" id="PS50076">
    <property type="entry name" value="DNAJ_2"/>
    <property type="match status" value="1"/>
</dbReference>
<dbReference type="CDD" id="cd06257">
    <property type="entry name" value="DnaJ"/>
    <property type="match status" value="1"/>
</dbReference>
<dbReference type="PROSITE" id="PS00636">
    <property type="entry name" value="DNAJ_1"/>
    <property type="match status" value="1"/>
</dbReference>
<dbReference type="PANTHER" id="PTHR43888">
    <property type="entry name" value="DNAJ-LIKE-2, ISOFORM A-RELATED"/>
    <property type="match status" value="1"/>
</dbReference>
<protein>
    <submittedName>
        <fullName evidence="9">Heat shock protein 40</fullName>
    </submittedName>
</protein>
<dbReference type="Pfam" id="PF00684">
    <property type="entry name" value="DnaJ_CXXCXGXG"/>
    <property type="match status" value="1"/>
</dbReference>
<dbReference type="Gene3D" id="2.10.230.10">
    <property type="entry name" value="Heat shock protein DnaJ, cysteine-rich domain"/>
    <property type="match status" value="1"/>
</dbReference>
<evidence type="ECO:0000313" key="9">
    <source>
        <dbReference type="EMBL" id="AES12470.1"/>
    </source>
</evidence>
<dbReference type="AlphaFoldDB" id="G8IIK6"/>
<dbReference type="InterPro" id="IPR012724">
    <property type="entry name" value="DnaJ"/>
</dbReference>
<dbReference type="Gene3D" id="2.60.260.20">
    <property type="entry name" value="Urease metallochaperone UreE, N-terminal domain"/>
    <property type="match status" value="2"/>
</dbReference>
<keyword evidence="3 5" id="KW-0863">Zinc-finger</keyword>
<dbReference type="SUPFAM" id="SSF46565">
    <property type="entry name" value="Chaperone J-domain"/>
    <property type="match status" value="1"/>
</dbReference>
<evidence type="ECO:0000256" key="3">
    <source>
        <dbReference type="ARBA" id="ARBA00022771"/>
    </source>
</evidence>
<dbReference type="GO" id="GO:0005524">
    <property type="term" value="F:ATP binding"/>
    <property type="evidence" value="ECO:0007669"/>
    <property type="project" value="InterPro"/>
</dbReference>
<feature type="zinc finger region" description="CR-type" evidence="5">
    <location>
        <begin position="123"/>
        <end position="207"/>
    </location>
</feature>
<feature type="region of interest" description="Disordered" evidence="6">
    <location>
        <begin position="391"/>
        <end position="411"/>
    </location>
</feature>
<dbReference type="HAMAP" id="MF_01152">
    <property type="entry name" value="DnaJ"/>
    <property type="match status" value="1"/>
</dbReference>
<dbReference type="CDD" id="cd10719">
    <property type="entry name" value="DnaJ_zf"/>
    <property type="match status" value="1"/>
</dbReference>
<proteinExistence type="evidence at transcript level"/>
<dbReference type="GO" id="GO:0006457">
    <property type="term" value="P:protein folding"/>
    <property type="evidence" value="ECO:0007669"/>
    <property type="project" value="InterPro"/>
</dbReference>
<evidence type="ECO:0000259" key="8">
    <source>
        <dbReference type="PROSITE" id="PS51188"/>
    </source>
</evidence>